<name>A0AAJ0HKF5_9PEZI</name>
<proteinExistence type="predicted"/>
<comment type="caution">
    <text evidence="1">The sequence shown here is derived from an EMBL/GenBank/DDBJ whole genome shotgun (WGS) entry which is preliminary data.</text>
</comment>
<sequence length="115" mass="12243">MTSSASELPNAPCVEATRNISIQPPLSRRGTGPGLILIVSDDLNLRGHDKTLDPPPLQKWAEESYAVGQILVGDDLSGLSEQLGVVLNELEKLPQCTSTDKVGVISECSSTLIFV</sequence>
<protein>
    <submittedName>
        <fullName evidence="1">Uncharacterized protein</fullName>
    </submittedName>
</protein>
<dbReference type="EMBL" id="JAUIQD010000004">
    <property type="protein sequence ID" value="KAK3354012.1"/>
    <property type="molecule type" value="Genomic_DNA"/>
</dbReference>
<keyword evidence="2" id="KW-1185">Reference proteome</keyword>
<reference evidence="1" key="2">
    <citation type="submission" date="2023-06" db="EMBL/GenBank/DDBJ databases">
        <authorList>
            <consortium name="Lawrence Berkeley National Laboratory"/>
            <person name="Haridas S."/>
            <person name="Hensen N."/>
            <person name="Bonometti L."/>
            <person name="Westerberg I."/>
            <person name="Brannstrom I.O."/>
            <person name="Guillou S."/>
            <person name="Cros-Aarteil S."/>
            <person name="Calhoun S."/>
            <person name="Kuo A."/>
            <person name="Mondo S."/>
            <person name="Pangilinan J."/>
            <person name="Riley R."/>
            <person name="Labutti K."/>
            <person name="Andreopoulos B."/>
            <person name="Lipzen A."/>
            <person name="Chen C."/>
            <person name="Yanf M."/>
            <person name="Daum C."/>
            <person name="Ng V."/>
            <person name="Clum A."/>
            <person name="Steindorff A."/>
            <person name="Ohm R."/>
            <person name="Martin F."/>
            <person name="Silar P."/>
            <person name="Natvig D."/>
            <person name="Lalanne C."/>
            <person name="Gautier V."/>
            <person name="Ament-Velasquez S.L."/>
            <person name="Kruys A."/>
            <person name="Hutchinson M.I."/>
            <person name="Powell A.J."/>
            <person name="Barry K."/>
            <person name="Miller A.N."/>
            <person name="Grigoriev I.V."/>
            <person name="Debuchy R."/>
            <person name="Gladieux P."/>
            <person name="Thoren M.H."/>
            <person name="Johannesson H."/>
        </authorList>
    </citation>
    <scope>NUCLEOTIDE SEQUENCE</scope>
    <source>
        <strain evidence="1">CBS 955.72</strain>
    </source>
</reference>
<organism evidence="1 2">
    <name type="scientific">Lasiosphaeria hispida</name>
    <dbReference type="NCBI Taxonomy" id="260671"/>
    <lineage>
        <taxon>Eukaryota</taxon>
        <taxon>Fungi</taxon>
        <taxon>Dikarya</taxon>
        <taxon>Ascomycota</taxon>
        <taxon>Pezizomycotina</taxon>
        <taxon>Sordariomycetes</taxon>
        <taxon>Sordariomycetidae</taxon>
        <taxon>Sordariales</taxon>
        <taxon>Lasiosphaeriaceae</taxon>
        <taxon>Lasiosphaeria</taxon>
    </lineage>
</organism>
<gene>
    <name evidence="1" type="ORF">B0T25DRAFT_545828</name>
</gene>
<evidence type="ECO:0000313" key="1">
    <source>
        <dbReference type="EMBL" id="KAK3354012.1"/>
    </source>
</evidence>
<evidence type="ECO:0000313" key="2">
    <source>
        <dbReference type="Proteomes" id="UP001275084"/>
    </source>
</evidence>
<accession>A0AAJ0HKF5</accession>
<dbReference type="Proteomes" id="UP001275084">
    <property type="component" value="Unassembled WGS sequence"/>
</dbReference>
<dbReference type="AlphaFoldDB" id="A0AAJ0HKF5"/>
<reference evidence="1" key="1">
    <citation type="journal article" date="2023" name="Mol. Phylogenet. Evol.">
        <title>Genome-scale phylogeny and comparative genomics of the fungal order Sordariales.</title>
        <authorList>
            <person name="Hensen N."/>
            <person name="Bonometti L."/>
            <person name="Westerberg I."/>
            <person name="Brannstrom I.O."/>
            <person name="Guillou S."/>
            <person name="Cros-Aarteil S."/>
            <person name="Calhoun S."/>
            <person name="Haridas S."/>
            <person name="Kuo A."/>
            <person name="Mondo S."/>
            <person name="Pangilinan J."/>
            <person name="Riley R."/>
            <person name="LaButti K."/>
            <person name="Andreopoulos B."/>
            <person name="Lipzen A."/>
            <person name="Chen C."/>
            <person name="Yan M."/>
            <person name="Daum C."/>
            <person name="Ng V."/>
            <person name="Clum A."/>
            <person name="Steindorff A."/>
            <person name="Ohm R.A."/>
            <person name="Martin F."/>
            <person name="Silar P."/>
            <person name="Natvig D.O."/>
            <person name="Lalanne C."/>
            <person name="Gautier V."/>
            <person name="Ament-Velasquez S.L."/>
            <person name="Kruys A."/>
            <person name="Hutchinson M.I."/>
            <person name="Powell A.J."/>
            <person name="Barry K."/>
            <person name="Miller A.N."/>
            <person name="Grigoriev I.V."/>
            <person name="Debuchy R."/>
            <person name="Gladieux P."/>
            <person name="Hiltunen Thoren M."/>
            <person name="Johannesson H."/>
        </authorList>
    </citation>
    <scope>NUCLEOTIDE SEQUENCE</scope>
    <source>
        <strain evidence="1">CBS 955.72</strain>
    </source>
</reference>